<dbReference type="RefSeq" id="WP_396946459.1">
    <property type="nucleotide sequence ID" value="NZ_JBIRXV010000007.1"/>
</dbReference>
<gene>
    <name evidence="1" type="ORF">ACH47G_27720</name>
</gene>
<evidence type="ECO:0000313" key="1">
    <source>
        <dbReference type="EMBL" id="MFI2324288.1"/>
    </source>
</evidence>
<dbReference type="EMBL" id="JBIRXV010000007">
    <property type="protein sequence ID" value="MFI2324288.1"/>
    <property type="molecule type" value="Genomic_DNA"/>
</dbReference>
<comment type="caution">
    <text evidence="1">The sequence shown here is derived from an EMBL/GenBank/DDBJ whole genome shotgun (WGS) entry which is preliminary data.</text>
</comment>
<keyword evidence="2" id="KW-1185">Reference proteome</keyword>
<proteinExistence type="predicted"/>
<name>A0ABW7WMT4_9NOCA</name>
<evidence type="ECO:0000313" key="2">
    <source>
        <dbReference type="Proteomes" id="UP001611450"/>
    </source>
</evidence>
<sequence>MHGYELGLRADGISIGTATSYDRTGPLGTCVVTALSNARRQVDLAATSRT</sequence>
<accession>A0ABW7WMT4</accession>
<dbReference type="Proteomes" id="UP001611450">
    <property type="component" value="Unassembled WGS sequence"/>
</dbReference>
<protein>
    <submittedName>
        <fullName evidence="1">Uncharacterized protein</fullName>
    </submittedName>
</protein>
<organism evidence="1 2">
    <name type="scientific">Nocardia beijingensis</name>
    <dbReference type="NCBI Taxonomy" id="95162"/>
    <lineage>
        <taxon>Bacteria</taxon>
        <taxon>Bacillati</taxon>
        <taxon>Actinomycetota</taxon>
        <taxon>Actinomycetes</taxon>
        <taxon>Mycobacteriales</taxon>
        <taxon>Nocardiaceae</taxon>
        <taxon>Nocardia</taxon>
    </lineage>
</organism>
<reference evidence="1 2" key="1">
    <citation type="submission" date="2024-10" db="EMBL/GenBank/DDBJ databases">
        <title>The Natural Products Discovery Center: Release of the First 8490 Sequenced Strains for Exploring Actinobacteria Biosynthetic Diversity.</title>
        <authorList>
            <person name="Kalkreuter E."/>
            <person name="Kautsar S.A."/>
            <person name="Yang D."/>
            <person name="Bader C.D."/>
            <person name="Teijaro C.N."/>
            <person name="Fluegel L."/>
            <person name="Davis C.M."/>
            <person name="Simpson J.R."/>
            <person name="Lauterbach L."/>
            <person name="Steele A.D."/>
            <person name="Gui C."/>
            <person name="Meng S."/>
            <person name="Li G."/>
            <person name="Viehrig K."/>
            <person name="Ye F."/>
            <person name="Su P."/>
            <person name="Kiefer A.F."/>
            <person name="Nichols A."/>
            <person name="Cepeda A.J."/>
            <person name="Yan W."/>
            <person name="Fan B."/>
            <person name="Jiang Y."/>
            <person name="Adhikari A."/>
            <person name="Zheng C.-J."/>
            <person name="Schuster L."/>
            <person name="Cowan T.M."/>
            <person name="Smanski M.J."/>
            <person name="Chevrette M.G."/>
            <person name="De Carvalho L.P.S."/>
            <person name="Shen B."/>
        </authorList>
    </citation>
    <scope>NUCLEOTIDE SEQUENCE [LARGE SCALE GENOMIC DNA]</scope>
    <source>
        <strain evidence="1 2">NPDC019626</strain>
    </source>
</reference>